<gene>
    <name evidence="2" type="ORF">GCM10008908_37060</name>
</gene>
<dbReference type="RefSeq" id="WP_343828027.1">
    <property type="nucleotide sequence ID" value="NZ_BAAACI010000011.1"/>
</dbReference>
<accession>A0ABP3W9N0</accession>
<dbReference type="SMART" id="SM00471">
    <property type="entry name" value="HDc"/>
    <property type="match status" value="1"/>
</dbReference>
<evidence type="ECO:0000259" key="1">
    <source>
        <dbReference type="SMART" id="SM00471"/>
    </source>
</evidence>
<feature type="domain" description="HD/PDEase" evidence="1">
    <location>
        <begin position="26"/>
        <end position="158"/>
    </location>
</feature>
<sequence>MEYCYKKGVPTLEEANMILEEAEKLNPGKWVEHSINVAEGAKLIAEQTDDLDPELAYILGLLHDIGRREGMHGMRHGIDGYNYAVEKGYDLVARTCISHTGFKYNNEVVIVGKWDGTIEEYNFTKEFLSCTEETDYDKLIKLCDYLSLPNGFVLIEKRLVEMALRGGVNEYTIPRWKSTFEIKKYFEGKIGRSIYSLLPNIKENTFDSIL</sequence>
<keyword evidence="3" id="KW-1185">Reference proteome</keyword>
<evidence type="ECO:0000313" key="2">
    <source>
        <dbReference type="EMBL" id="GAA0779089.1"/>
    </source>
</evidence>
<dbReference type="InterPro" id="IPR006675">
    <property type="entry name" value="HDIG_dom"/>
</dbReference>
<dbReference type="NCBIfam" id="TIGR00277">
    <property type="entry name" value="HDIG"/>
    <property type="match status" value="1"/>
</dbReference>
<proteinExistence type="predicted"/>
<organism evidence="2 3">
    <name type="scientific">Clostridium subterminale</name>
    <dbReference type="NCBI Taxonomy" id="1550"/>
    <lineage>
        <taxon>Bacteria</taxon>
        <taxon>Bacillati</taxon>
        <taxon>Bacillota</taxon>
        <taxon>Clostridia</taxon>
        <taxon>Eubacteriales</taxon>
        <taxon>Clostridiaceae</taxon>
        <taxon>Clostridium</taxon>
    </lineage>
</organism>
<dbReference type="Pfam" id="PF01966">
    <property type="entry name" value="HD"/>
    <property type="match status" value="1"/>
</dbReference>
<dbReference type="InterPro" id="IPR006674">
    <property type="entry name" value="HD_domain"/>
</dbReference>
<comment type="caution">
    <text evidence="2">The sequence shown here is derived from an EMBL/GenBank/DDBJ whole genome shotgun (WGS) entry which is preliminary data.</text>
</comment>
<dbReference type="Proteomes" id="UP001501047">
    <property type="component" value="Unassembled WGS sequence"/>
</dbReference>
<dbReference type="Gene3D" id="1.10.3210.10">
    <property type="entry name" value="Hypothetical protein af1432"/>
    <property type="match status" value="1"/>
</dbReference>
<name>A0ABP3W9N0_CLOSU</name>
<dbReference type="InterPro" id="IPR003607">
    <property type="entry name" value="HD/PDEase_dom"/>
</dbReference>
<reference evidence="3" key="1">
    <citation type="journal article" date="2019" name="Int. J. Syst. Evol. Microbiol.">
        <title>The Global Catalogue of Microorganisms (GCM) 10K type strain sequencing project: providing services to taxonomists for standard genome sequencing and annotation.</title>
        <authorList>
            <consortium name="The Broad Institute Genomics Platform"/>
            <consortium name="The Broad Institute Genome Sequencing Center for Infectious Disease"/>
            <person name="Wu L."/>
            <person name="Ma J."/>
        </authorList>
    </citation>
    <scope>NUCLEOTIDE SEQUENCE [LARGE SCALE GENOMIC DNA]</scope>
    <source>
        <strain evidence="3">JCM 1417</strain>
    </source>
</reference>
<evidence type="ECO:0000313" key="3">
    <source>
        <dbReference type="Proteomes" id="UP001501047"/>
    </source>
</evidence>
<protein>
    <submittedName>
        <fullName evidence="2">HD domain-containing protein</fullName>
    </submittedName>
</protein>
<dbReference type="SUPFAM" id="SSF109604">
    <property type="entry name" value="HD-domain/PDEase-like"/>
    <property type="match status" value="1"/>
</dbReference>
<dbReference type="CDD" id="cd00077">
    <property type="entry name" value="HDc"/>
    <property type="match status" value="1"/>
</dbReference>
<dbReference type="EMBL" id="BAAACI010000011">
    <property type="protein sequence ID" value="GAA0779089.1"/>
    <property type="molecule type" value="Genomic_DNA"/>
</dbReference>